<comment type="subcellular location">
    <subcellularLocation>
        <location evidence="1">Cell membrane</location>
    </subcellularLocation>
</comment>
<dbReference type="OrthoDB" id="9810303at2"/>
<evidence type="ECO:0000256" key="1">
    <source>
        <dbReference type="ARBA" id="ARBA00004236"/>
    </source>
</evidence>
<dbReference type="NCBIfam" id="TIGR04283">
    <property type="entry name" value="glyco_like_mftF"/>
    <property type="match status" value="1"/>
</dbReference>
<dbReference type="SUPFAM" id="SSF53448">
    <property type="entry name" value="Nucleotide-diphospho-sugar transferases"/>
    <property type="match status" value="1"/>
</dbReference>
<comment type="caution">
    <text evidence="7">The sequence shown here is derived from an EMBL/GenBank/DDBJ whole genome shotgun (WGS) entry which is preliminary data.</text>
</comment>
<reference evidence="7 8" key="1">
    <citation type="submission" date="2018-11" db="EMBL/GenBank/DDBJ databases">
        <title>Arenibacter aquaticus sp.nov., a marine bacterium isolated from surface seawater in the South China Sea.</title>
        <authorList>
            <person name="Guo J."/>
            <person name="Sun J."/>
        </authorList>
    </citation>
    <scope>NUCLEOTIDE SEQUENCE [LARGE SCALE GENOMIC DNA]</scope>
    <source>
        <strain evidence="7 8">GUO666</strain>
    </source>
</reference>
<feature type="domain" description="Glycosyltransferase 2-like" evidence="6">
    <location>
        <begin position="10"/>
        <end position="127"/>
    </location>
</feature>
<dbReference type="AlphaFoldDB" id="A0A3S0BYE1"/>
<evidence type="ECO:0000313" key="8">
    <source>
        <dbReference type="Proteomes" id="UP000267585"/>
    </source>
</evidence>
<dbReference type="Gene3D" id="3.90.550.10">
    <property type="entry name" value="Spore Coat Polysaccharide Biosynthesis Protein SpsA, Chain A"/>
    <property type="match status" value="1"/>
</dbReference>
<evidence type="ECO:0000256" key="2">
    <source>
        <dbReference type="ARBA" id="ARBA00022475"/>
    </source>
</evidence>
<keyword evidence="4 7" id="KW-0808">Transferase</keyword>
<dbReference type="GO" id="GO:0016757">
    <property type="term" value="F:glycosyltransferase activity"/>
    <property type="evidence" value="ECO:0007669"/>
    <property type="project" value="UniProtKB-KW"/>
</dbReference>
<evidence type="ECO:0000256" key="3">
    <source>
        <dbReference type="ARBA" id="ARBA00022676"/>
    </source>
</evidence>
<evidence type="ECO:0000256" key="4">
    <source>
        <dbReference type="ARBA" id="ARBA00022679"/>
    </source>
</evidence>
<keyword evidence="5" id="KW-0472">Membrane</keyword>
<dbReference type="InterPro" id="IPR001173">
    <property type="entry name" value="Glyco_trans_2-like"/>
</dbReference>
<accession>A0A3S0BYE1</accession>
<evidence type="ECO:0000256" key="5">
    <source>
        <dbReference type="ARBA" id="ARBA00023136"/>
    </source>
</evidence>
<dbReference type="PANTHER" id="PTHR43646:SF2">
    <property type="entry name" value="GLYCOSYLTRANSFERASE 2-LIKE DOMAIN-CONTAINING PROTEIN"/>
    <property type="match status" value="1"/>
</dbReference>
<dbReference type="EMBL" id="RQPJ01000002">
    <property type="protein sequence ID" value="RTE54485.1"/>
    <property type="molecule type" value="Genomic_DNA"/>
</dbReference>
<dbReference type="GO" id="GO:0005886">
    <property type="term" value="C:plasma membrane"/>
    <property type="evidence" value="ECO:0007669"/>
    <property type="project" value="UniProtKB-SubCell"/>
</dbReference>
<protein>
    <submittedName>
        <fullName evidence="7">Glycosyltransferase</fullName>
    </submittedName>
</protein>
<proteinExistence type="predicted"/>
<dbReference type="InterPro" id="IPR026461">
    <property type="entry name" value="Trfase_2_rSAM/seldom_assoc"/>
</dbReference>
<evidence type="ECO:0000259" key="6">
    <source>
        <dbReference type="Pfam" id="PF00535"/>
    </source>
</evidence>
<sequence length="238" mass="27341">MKPNNHHTISIIIPVLNEANHISGLLEHLQSEAQPKNLKEIIVVDGGSTDTTLELAKTKGAIVTRTEKGRAKQMNTGAKLAKGSVLYFLHADTYPPKNYDQLILQAINSQISAGCFRMKFDTNKRFLHFFAWFSRINHKLCRGGDQSLFVLKELFHKTNGYNEDYIIYEDSEFIGRLYKNARFKVLPQHVMTSARKYEQNGTIRLQYHFGVIHLKNLLGFGPEKLYRYYKENISSQSS</sequence>
<keyword evidence="3" id="KW-0328">Glycosyltransferase</keyword>
<dbReference type="Pfam" id="PF00535">
    <property type="entry name" value="Glycos_transf_2"/>
    <property type="match status" value="1"/>
</dbReference>
<dbReference type="PANTHER" id="PTHR43646">
    <property type="entry name" value="GLYCOSYLTRANSFERASE"/>
    <property type="match status" value="1"/>
</dbReference>
<name>A0A3S0BYE1_9FLAO</name>
<dbReference type="CDD" id="cd02522">
    <property type="entry name" value="GT_2_like_a"/>
    <property type="match status" value="1"/>
</dbReference>
<dbReference type="InterPro" id="IPR029044">
    <property type="entry name" value="Nucleotide-diphossugar_trans"/>
</dbReference>
<keyword evidence="8" id="KW-1185">Reference proteome</keyword>
<dbReference type="Proteomes" id="UP000267585">
    <property type="component" value="Unassembled WGS sequence"/>
</dbReference>
<evidence type="ECO:0000313" key="7">
    <source>
        <dbReference type="EMBL" id="RTE54485.1"/>
    </source>
</evidence>
<organism evidence="7 8">
    <name type="scientific">Arenibacter aquaticus</name>
    <dbReference type="NCBI Taxonomy" id="2489054"/>
    <lineage>
        <taxon>Bacteria</taxon>
        <taxon>Pseudomonadati</taxon>
        <taxon>Bacteroidota</taxon>
        <taxon>Flavobacteriia</taxon>
        <taxon>Flavobacteriales</taxon>
        <taxon>Flavobacteriaceae</taxon>
        <taxon>Arenibacter</taxon>
    </lineage>
</organism>
<dbReference type="RefSeq" id="WP_126161218.1">
    <property type="nucleotide sequence ID" value="NZ_RQPJ01000002.1"/>
</dbReference>
<keyword evidence="2" id="KW-1003">Cell membrane</keyword>
<gene>
    <name evidence="7" type="ORF">EHW67_04780</name>
</gene>